<dbReference type="SMART" id="SM00387">
    <property type="entry name" value="HATPase_c"/>
    <property type="match status" value="1"/>
</dbReference>
<dbReference type="SMART" id="SM00086">
    <property type="entry name" value="PAC"/>
    <property type="match status" value="1"/>
</dbReference>
<dbReference type="GO" id="GO:0005524">
    <property type="term" value="F:ATP binding"/>
    <property type="evidence" value="ECO:0007669"/>
    <property type="project" value="UniProtKB-KW"/>
</dbReference>
<dbReference type="Pfam" id="PF20973">
    <property type="entry name" value="VUPS"/>
    <property type="match status" value="1"/>
</dbReference>
<evidence type="ECO:0000256" key="11">
    <source>
        <dbReference type="ARBA" id="ARBA00023136"/>
    </source>
</evidence>
<dbReference type="SUPFAM" id="SSF52172">
    <property type="entry name" value="CheY-like"/>
    <property type="match status" value="1"/>
</dbReference>
<dbReference type="CDD" id="cd17546">
    <property type="entry name" value="REC_hyHK_CKI1_RcsC-like"/>
    <property type="match status" value="1"/>
</dbReference>
<dbReference type="PRINTS" id="PR00344">
    <property type="entry name" value="BCTRLSENSOR"/>
</dbReference>
<evidence type="ECO:0000256" key="12">
    <source>
        <dbReference type="PROSITE-ProRule" id="PRU00169"/>
    </source>
</evidence>
<keyword evidence="5 12" id="KW-0597">Phosphoprotein</keyword>
<dbReference type="EMBL" id="FZNX01000001">
    <property type="protein sequence ID" value="SNR39442.1"/>
    <property type="molecule type" value="Genomic_DNA"/>
</dbReference>
<dbReference type="OrthoDB" id="9796457at2"/>
<dbReference type="PANTHER" id="PTHR43047">
    <property type="entry name" value="TWO-COMPONENT HISTIDINE PROTEIN KINASE"/>
    <property type="match status" value="1"/>
</dbReference>
<dbReference type="InterPro" id="IPR003661">
    <property type="entry name" value="HisK_dim/P_dom"/>
</dbReference>
<dbReference type="Pfam" id="PF08447">
    <property type="entry name" value="PAS_3"/>
    <property type="match status" value="1"/>
</dbReference>
<feature type="transmembrane region" description="Helical" evidence="13">
    <location>
        <begin position="135"/>
        <end position="159"/>
    </location>
</feature>
<evidence type="ECO:0000256" key="8">
    <source>
        <dbReference type="ARBA" id="ARBA00022777"/>
    </source>
</evidence>
<dbReference type="SMART" id="SM00388">
    <property type="entry name" value="HisKA"/>
    <property type="match status" value="1"/>
</dbReference>
<dbReference type="EC" id="2.7.13.3" evidence="3"/>
<reference evidence="19" key="1">
    <citation type="submission" date="2017-06" db="EMBL/GenBank/DDBJ databases">
        <authorList>
            <person name="Varghese N."/>
            <person name="Submissions S."/>
        </authorList>
    </citation>
    <scope>NUCLEOTIDE SEQUENCE [LARGE SCALE GENOMIC DNA]</scope>
    <source>
        <strain evidence="19">DSM 27993</strain>
    </source>
</reference>
<dbReference type="CDD" id="cd00130">
    <property type="entry name" value="PAS"/>
    <property type="match status" value="1"/>
</dbReference>
<evidence type="ECO:0000256" key="4">
    <source>
        <dbReference type="ARBA" id="ARBA00022475"/>
    </source>
</evidence>
<proteinExistence type="predicted"/>
<dbReference type="PROSITE" id="PS50112">
    <property type="entry name" value="PAS"/>
    <property type="match status" value="1"/>
</dbReference>
<dbReference type="InterPro" id="IPR001610">
    <property type="entry name" value="PAC"/>
</dbReference>
<dbReference type="Gene3D" id="3.40.50.2300">
    <property type="match status" value="1"/>
</dbReference>
<dbReference type="PROSITE" id="PS50110">
    <property type="entry name" value="RESPONSE_REGULATORY"/>
    <property type="match status" value="1"/>
</dbReference>
<dbReference type="GO" id="GO:0009927">
    <property type="term" value="F:histidine phosphotransfer kinase activity"/>
    <property type="evidence" value="ECO:0007669"/>
    <property type="project" value="TreeGrafter"/>
</dbReference>
<dbReference type="InterPro" id="IPR005467">
    <property type="entry name" value="His_kinase_dom"/>
</dbReference>
<comment type="catalytic activity">
    <reaction evidence="1">
        <text>ATP + protein L-histidine = ADP + protein N-phospho-L-histidine.</text>
        <dbReference type="EC" id="2.7.13.3"/>
    </reaction>
</comment>
<dbReference type="NCBIfam" id="TIGR00229">
    <property type="entry name" value="sensory_box"/>
    <property type="match status" value="1"/>
</dbReference>
<evidence type="ECO:0000256" key="9">
    <source>
        <dbReference type="ARBA" id="ARBA00022840"/>
    </source>
</evidence>
<evidence type="ECO:0000256" key="6">
    <source>
        <dbReference type="ARBA" id="ARBA00022679"/>
    </source>
</evidence>
<feature type="transmembrane region" description="Helical" evidence="13">
    <location>
        <begin position="31"/>
        <end position="55"/>
    </location>
</feature>
<evidence type="ECO:0000259" key="14">
    <source>
        <dbReference type="PROSITE" id="PS50109"/>
    </source>
</evidence>
<dbReference type="InterPro" id="IPR036890">
    <property type="entry name" value="HATPase_C_sf"/>
</dbReference>
<keyword evidence="13" id="KW-1133">Transmembrane helix</keyword>
<evidence type="ECO:0000256" key="2">
    <source>
        <dbReference type="ARBA" id="ARBA00004236"/>
    </source>
</evidence>
<dbReference type="GO" id="GO:0000155">
    <property type="term" value="F:phosphorelay sensor kinase activity"/>
    <property type="evidence" value="ECO:0007669"/>
    <property type="project" value="InterPro"/>
</dbReference>
<keyword evidence="13" id="KW-0812">Transmembrane</keyword>
<evidence type="ECO:0000256" key="3">
    <source>
        <dbReference type="ARBA" id="ARBA00012438"/>
    </source>
</evidence>
<dbReference type="InterPro" id="IPR000014">
    <property type="entry name" value="PAS"/>
</dbReference>
<keyword evidence="8" id="KW-0418">Kinase</keyword>
<dbReference type="Gene3D" id="3.30.565.10">
    <property type="entry name" value="Histidine kinase-like ATPase, C-terminal domain"/>
    <property type="match status" value="1"/>
</dbReference>
<protein>
    <recommendedName>
        <fullName evidence="3">histidine kinase</fullName>
        <ecNumber evidence="3">2.7.13.3</ecNumber>
    </recommendedName>
</protein>
<dbReference type="Pfam" id="PF02518">
    <property type="entry name" value="HATPase_c"/>
    <property type="match status" value="1"/>
</dbReference>
<keyword evidence="19" id="KW-1185">Reference proteome</keyword>
<dbReference type="InterPro" id="IPR001789">
    <property type="entry name" value="Sig_transdc_resp-reg_receiver"/>
</dbReference>
<dbReference type="SMART" id="SM00448">
    <property type="entry name" value="REC"/>
    <property type="match status" value="1"/>
</dbReference>
<name>A0A238VYQ8_9FLAO</name>
<feature type="transmembrane region" description="Helical" evidence="13">
    <location>
        <begin position="166"/>
        <end position="191"/>
    </location>
</feature>
<dbReference type="InterPro" id="IPR036097">
    <property type="entry name" value="HisK_dim/P_sf"/>
</dbReference>
<keyword evidence="9" id="KW-0067">ATP-binding</keyword>
<dbReference type="InterPro" id="IPR048533">
    <property type="entry name" value="VUPS"/>
</dbReference>
<comment type="subcellular location">
    <subcellularLocation>
        <location evidence="2">Cell membrane</location>
    </subcellularLocation>
</comment>
<feature type="transmembrane region" description="Helical" evidence="13">
    <location>
        <begin position="197"/>
        <end position="222"/>
    </location>
</feature>
<evidence type="ECO:0000256" key="7">
    <source>
        <dbReference type="ARBA" id="ARBA00022741"/>
    </source>
</evidence>
<feature type="transmembrane region" description="Helical" evidence="13">
    <location>
        <begin position="61"/>
        <end position="82"/>
    </location>
</feature>
<feature type="domain" description="Histidine kinase" evidence="14">
    <location>
        <begin position="410"/>
        <end position="628"/>
    </location>
</feature>
<keyword evidence="10" id="KW-0902">Two-component regulatory system</keyword>
<dbReference type="Proteomes" id="UP000198412">
    <property type="component" value="Unassembled WGS sequence"/>
</dbReference>
<feature type="transmembrane region" description="Helical" evidence="13">
    <location>
        <begin position="6"/>
        <end position="24"/>
    </location>
</feature>
<sequence>MNFHQIGILFLQGALVVLLIFFLFRLRKKQGIGLLFACLGLFQFMQVFLSSTIYVEITDNLLVSPGSSVLFTATLFAILIIYIKEEASETRKIIYALLIVNIIMSLLILIFSWSIEEHSTYNPFNVSTVLFDNNAWALFVGGLALFLDSLLIIIIYEFISRHLSTVFFQIFITMLIVVSFDTLFFSIVAFWNFDNLSVIITSGLISKGVFAIFYSILFYLYLKFIETNENGTHYFKIKDVFHTQTYKQKFELARLEAIKTSEEVKLNEAKYRTLTNISPVGVFHTRVDGFTTFVNPRWCEISGLSKDEALGNGWMQAVHPDDIEIIKKGWELATVQKRKSQTQYRFLLKDGTIKWVLGLAVPELNSKNEIIGYVGTITDITDLKIYQQEQIILKEKAEESNRLKSAFLANMSHEIRTPMNGILGFSDLLKNANISNEEQQNYIRIIEKSGTRMLNIINDIINISKIESGLMEIILEEMNINEQIEYIYTFFKPEVEAKGIKFSFKNGLPADESIIKVDREKFISILTNLIKNAIKYSEKGSIEFGYVKKKEFLEFYVKDTGIGIPEERQKAIFERFIQADIEDKMARQGAGLGLAISKAYIELLGGKLWVESKKNQGSNFYFTIPYSNNINEITLTVSAEKEENKFKNLKILIVEDDEISKFLIDTILEEIDCIILHATNGIEAVEMCRNNPDINLILMDIKMPIMDGYEATRQIRKFNKDVIIVAQTAFALTGDDEKSVEAGCNEHLSKPISKQELFSIIQRYFAK</sequence>
<evidence type="ECO:0000256" key="10">
    <source>
        <dbReference type="ARBA" id="ARBA00023012"/>
    </source>
</evidence>
<dbReference type="PROSITE" id="PS50109">
    <property type="entry name" value="HIS_KIN"/>
    <property type="match status" value="1"/>
</dbReference>
<dbReference type="GO" id="GO:0005886">
    <property type="term" value="C:plasma membrane"/>
    <property type="evidence" value="ECO:0007669"/>
    <property type="project" value="UniProtKB-SubCell"/>
</dbReference>
<dbReference type="SUPFAM" id="SSF47384">
    <property type="entry name" value="Homodimeric domain of signal transducing histidine kinase"/>
    <property type="match status" value="1"/>
</dbReference>
<evidence type="ECO:0000256" key="1">
    <source>
        <dbReference type="ARBA" id="ARBA00000085"/>
    </source>
</evidence>
<evidence type="ECO:0000259" key="17">
    <source>
        <dbReference type="PROSITE" id="PS50113"/>
    </source>
</evidence>
<dbReference type="SUPFAM" id="SSF55874">
    <property type="entry name" value="ATPase domain of HSP90 chaperone/DNA topoisomerase II/histidine kinase"/>
    <property type="match status" value="1"/>
</dbReference>
<feature type="transmembrane region" description="Helical" evidence="13">
    <location>
        <begin position="94"/>
        <end position="115"/>
    </location>
</feature>
<keyword evidence="6" id="KW-0808">Transferase</keyword>
<dbReference type="InterPro" id="IPR000700">
    <property type="entry name" value="PAS-assoc_C"/>
</dbReference>
<dbReference type="SUPFAM" id="SSF55785">
    <property type="entry name" value="PYP-like sensor domain (PAS domain)"/>
    <property type="match status" value="1"/>
</dbReference>
<feature type="domain" description="PAS" evidence="16">
    <location>
        <begin position="267"/>
        <end position="339"/>
    </location>
</feature>
<evidence type="ECO:0000256" key="13">
    <source>
        <dbReference type="SAM" id="Phobius"/>
    </source>
</evidence>
<dbReference type="PANTHER" id="PTHR43047:SF72">
    <property type="entry name" value="OSMOSENSING HISTIDINE PROTEIN KINASE SLN1"/>
    <property type="match status" value="1"/>
</dbReference>
<dbReference type="InterPro" id="IPR011006">
    <property type="entry name" value="CheY-like_superfamily"/>
</dbReference>
<keyword evidence="7" id="KW-0547">Nucleotide-binding</keyword>
<dbReference type="Pfam" id="PF00512">
    <property type="entry name" value="HisKA"/>
    <property type="match status" value="1"/>
</dbReference>
<dbReference type="RefSeq" id="WP_089377477.1">
    <property type="nucleotide sequence ID" value="NZ_FZNX01000001.1"/>
</dbReference>
<evidence type="ECO:0000313" key="19">
    <source>
        <dbReference type="Proteomes" id="UP000198412"/>
    </source>
</evidence>
<keyword evidence="11 13" id="KW-0472">Membrane</keyword>
<dbReference type="InterPro" id="IPR013655">
    <property type="entry name" value="PAS_fold_3"/>
</dbReference>
<gene>
    <name evidence="18" type="ORF">SAMN04488111_1199</name>
</gene>
<dbReference type="Gene3D" id="3.30.450.20">
    <property type="entry name" value="PAS domain"/>
    <property type="match status" value="1"/>
</dbReference>
<accession>A0A238VYQ8</accession>
<feature type="domain" description="PAC" evidence="17">
    <location>
        <begin position="340"/>
        <end position="392"/>
    </location>
</feature>
<evidence type="ECO:0000259" key="15">
    <source>
        <dbReference type="PROSITE" id="PS50110"/>
    </source>
</evidence>
<dbReference type="InterPro" id="IPR004358">
    <property type="entry name" value="Sig_transdc_His_kin-like_C"/>
</dbReference>
<dbReference type="InterPro" id="IPR035965">
    <property type="entry name" value="PAS-like_dom_sf"/>
</dbReference>
<dbReference type="Pfam" id="PF00072">
    <property type="entry name" value="Response_reg"/>
    <property type="match status" value="1"/>
</dbReference>
<feature type="modified residue" description="4-aspartylphosphate" evidence="12">
    <location>
        <position position="700"/>
    </location>
</feature>
<keyword evidence="4" id="KW-1003">Cell membrane</keyword>
<dbReference type="AlphaFoldDB" id="A0A238VYQ8"/>
<dbReference type="PROSITE" id="PS50113">
    <property type="entry name" value="PAC"/>
    <property type="match status" value="1"/>
</dbReference>
<evidence type="ECO:0000259" key="16">
    <source>
        <dbReference type="PROSITE" id="PS50112"/>
    </source>
</evidence>
<dbReference type="Gene3D" id="1.10.287.130">
    <property type="match status" value="1"/>
</dbReference>
<dbReference type="SMART" id="SM00091">
    <property type="entry name" value="PAS"/>
    <property type="match status" value="1"/>
</dbReference>
<feature type="domain" description="Response regulatory" evidence="15">
    <location>
        <begin position="650"/>
        <end position="765"/>
    </location>
</feature>
<dbReference type="FunFam" id="3.30.565.10:FF:000023">
    <property type="entry name" value="PAS domain-containing sensor histidine kinase"/>
    <property type="match status" value="1"/>
</dbReference>
<dbReference type="InterPro" id="IPR003594">
    <property type="entry name" value="HATPase_dom"/>
</dbReference>
<organism evidence="18 19">
    <name type="scientific">Lutibacter flavus</name>
    <dbReference type="NCBI Taxonomy" id="691689"/>
    <lineage>
        <taxon>Bacteria</taxon>
        <taxon>Pseudomonadati</taxon>
        <taxon>Bacteroidota</taxon>
        <taxon>Flavobacteriia</taxon>
        <taxon>Flavobacteriales</taxon>
        <taxon>Flavobacteriaceae</taxon>
        <taxon>Lutibacter</taxon>
    </lineage>
</organism>
<evidence type="ECO:0000256" key="5">
    <source>
        <dbReference type="ARBA" id="ARBA00022553"/>
    </source>
</evidence>
<evidence type="ECO:0000313" key="18">
    <source>
        <dbReference type="EMBL" id="SNR39442.1"/>
    </source>
</evidence>
<dbReference type="CDD" id="cd00082">
    <property type="entry name" value="HisKA"/>
    <property type="match status" value="1"/>
</dbReference>